<protein>
    <submittedName>
        <fullName evidence="6">Energy-coupling factor transport system permease protein</fullName>
    </submittedName>
</protein>
<evidence type="ECO:0000256" key="4">
    <source>
        <dbReference type="ARBA" id="ARBA00023136"/>
    </source>
</evidence>
<feature type="transmembrane region" description="Helical" evidence="5">
    <location>
        <begin position="246"/>
        <end position="262"/>
    </location>
</feature>
<proteinExistence type="predicted"/>
<keyword evidence="3 5" id="KW-1133">Transmembrane helix</keyword>
<dbReference type="STRING" id="341036.SAMN05660649_03316"/>
<dbReference type="Pfam" id="PF02361">
    <property type="entry name" value="CbiQ"/>
    <property type="match status" value="1"/>
</dbReference>
<keyword evidence="7" id="KW-1185">Reference proteome</keyword>
<reference evidence="7" key="1">
    <citation type="submission" date="2016-10" db="EMBL/GenBank/DDBJ databases">
        <authorList>
            <person name="Varghese N."/>
            <person name="Submissions S."/>
        </authorList>
    </citation>
    <scope>NUCLEOTIDE SEQUENCE [LARGE SCALE GENOMIC DNA]</scope>
    <source>
        <strain evidence="7">DSM 17038</strain>
    </source>
</reference>
<evidence type="ECO:0000256" key="5">
    <source>
        <dbReference type="SAM" id="Phobius"/>
    </source>
</evidence>
<sequence length="267" mass="29592">MLNSITMGQYLPVDSPVHKMDPRAKLLVTALTAISVLAAASWPSLLAVSLWIGLVLAAARIKLGLYWQIYKPLWLLLLISLMLQSVFTPGEPIQLIGRLYLSKTGLAAGGRMLWQMAGLLLVAAVLTFSTTPIQLSTALERLLLPLSKLRVPVREFAMAINLALRFVPTLFDEARLLIAAQRARGADFTSGGIRQRVRGLIPFMIPLLTNIFRRADELAVAMEIRCYRTGAERSSITELKLKLPDYLAMSIAMIILFITLYTKSLSR</sequence>
<evidence type="ECO:0000313" key="6">
    <source>
        <dbReference type="EMBL" id="SFG95526.1"/>
    </source>
</evidence>
<dbReference type="EMBL" id="FOOX01000012">
    <property type="protein sequence ID" value="SFG95526.1"/>
    <property type="molecule type" value="Genomic_DNA"/>
</dbReference>
<accession>A0A1I2W634</accession>
<dbReference type="PANTHER" id="PTHR33514">
    <property type="entry name" value="PROTEIN ABCI12, CHLOROPLASTIC"/>
    <property type="match status" value="1"/>
</dbReference>
<organism evidence="6 7">
    <name type="scientific">Desulfotruncus arcticus DSM 17038</name>
    <dbReference type="NCBI Taxonomy" id="1121424"/>
    <lineage>
        <taxon>Bacteria</taxon>
        <taxon>Bacillati</taxon>
        <taxon>Bacillota</taxon>
        <taxon>Clostridia</taxon>
        <taxon>Eubacteriales</taxon>
        <taxon>Desulfallaceae</taxon>
        <taxon>Desulfotruncus</taxon>
    </lineage>
</organism>
<dbReference type="GO" id="GO:0005886">
    <property type="term" value="C:plasma membrane"/>
    <property type="evidence" value="ECO:0007669"/>
    <property type="project" value="UniProtKB-ARBA"/>
</dbReference>
<dbReference type="RefSeq" id="WP_092472477.1">
    <property type="nucleotide sequence ID" value="NZ_FOOX01000012.1"/>
</dbReference>
<feature type="transmembrane region" description="Helical" evidence="5">
    <location>
        <begin position="113"/>
        <end position="135"/>
    </location>
</feature>
<comment type="subcellular location">
    <subcellularLocation>
        <location evidence="1">Membrane</location>
        <topology evidence="1">Multi-pass membrane protein</topology>
    </subcellularLocation>
</comment>
<evidence type="ECO:0000256" key="2">
    <source>
        <dbReference type="ARBA" id="ARBA00022692"/>
    </source>
</evidence>
<evidence type="ECO:0000256" key="3">
    <source>
        <dbReference type="ARBA" id="ARBA00022989"/>
    </source>
</evidence>
<dbReference type="CDD" id="cd16914">
    <property type="entry name" value="EcfT"/>
    <property type="match status" value="1"/>
</dbReference>
<name>A0A1I2W634_9FIRM</name>
<dbReference type="Proteomes" id="UP000199337">
    <property type="component" value="Unassembled WGS sequence"/>
</dbReference>
<dbReference type="OrthoDB" id="8075495at2"/>
<keyword evidence="2 5" id="KW-0812">Transmembrane</keyword>
<evidence type="ECO:0000313" key="7">
    <source>
        <dbReference type="Proteomes" id="UP000199337"/>
    </source>
</evidence>
<keyword evidence="4 5" id="KW-0472">Membrane</keyword>
<dbReference type="InterPro" id="IPR003339">
    <property type="entry name" value="ABC/ECF_trnsptr_transmembrane"/>
</dbReference>
<evidence type="ECO:0000256" key="1">
    <source>
        <dbReference type="ARBA" id="ARBA00004141"/>
    </source>
</evidence>
<dbReference type="AlphaFoldDB" id="A0A1I2W634"/>
<gene>
    <name evidence="6" type="ORF">SAMN05660649_03316</name>
</gene>
<feature type="transmembrane region" description="Helical" evidence="5">
    <location>
        <begin position="73"/>
        <end position="101"/>
    </location>
</feature>
<dbReference type="PANTHER" id="PTHR33514:SF13">
    <property type="entry name" value="PROTEIN ABCI12, CHLOROPLASTIC"/>
    <property type="match status" value="1"/>
</dbReference>